<sequence length="61" mass="6534">MLDGGLALGALLGLNGVAQQALATGEDKPKQKTSLKRATCRFETIAYSCFIFAKVFDPKQT</sequence>
<proteinExistence type="predicted"/>
<accession>A0A3S0T858</accession>
<organism evidence="1 2">
    <name type="scientific">Rhizobium vallis</name>
    <dbReference type="NCBI Taxonomy" id="634290"/>
    <lineage>
        <taxon>Bacteria</taxon>
        <taxon>Pseudomonadati</taxon>
        <taxon>Pseudomonadota</taxon>
        <taxon>Alphaproteobacteria</taxon>
        <taxon>Hyphomicrobiales</taxon>
        <taxon>Rhizobiaceae</taxon>
        <taxon>Rhizobium/Agrobacterium group</taxon>
        <taxon>Rhizobium</taxon>
    </lineage>
</organism>
<dbReference type="Proteomes" id="UP000278823">
    <property type="component" value="Unassembled WGS sequence"/>
</dbReference>
<dbReference type="AlphaFoldDB" id="A0A3S0T858"/>
<reference evidence="2" key="1">
    <citation type="submission" date="2018-11" db="EMBL/GenBank/DDBJ databases">
        <title>Rhizobium chutanense sp. nov., isolated from root nodules of Phaseolus vulgaris in China.</title>
        <authorList>
            <person name="Huo Y."/>
        </authorList>
    </citation>
    <scope>NUCLEOTIDE SEQUENCE [LARGE SCALE GENOMIC DNA]</scope>
    <source>
        <strain evidence="2">CCBAU 65647</strain>
    </source>
</reference>
<keyword evidence="2" id="KW-1185">Reference proteome</keyword>
<evidence type="ECO:0000313" key="2">
    <source>
        <dbReference type="Proteomes" id="UP000278823"/>
    </source>
</evidence>
<name>A0A3S0T858_9HYPH</name>
<gene>
    <name evidence="1" type="ORF">EFQ99_01635</name>
</gene>
<dbReference type="EMBL" id="RJTH01000001">
    <property type="protein sequence ID" value="RUM26931.1"/>
    <property type="molecule type" value="Genomic_DNA"/>
</dbReference>
<evidence type="ECO:0000313" key="1">
    <source>
        <dbReference type="EMBL" id="RUM26931.1"/>
    </source>
</evidence>
<protein>
    <submittedName>
        <fullName evidence="1">Uncharacterized protein</fullName>
    </submittedName>
</protein>
<dbReference type="OrthoDB" id="8403310at2"/>
<comment type="caution">
    <text evidence="1">The sequence shown here is derived from an EMBL/GenBank/DDBJ whole genome shotgun (WGS) entry which is preliminary data.</text>
</comment>